<dbReference type="Gene3D" id="2.60.120.200">
    <property type="match status" value="1"/>
</dbReference>
<dbReference type="CDD" id="cd06543">
    <property type="entry name" value="GH18_PF-ChiA-like"/>
    <property type="match status" value="1"/>
</dbReference>
<dbReference type="InterPro" id="IPR036908">
    <property type="entry name" value="RlpA-like_sf"/>
</dbReference>
<keyword evidence="6" id="KW-1185">Reference proteome</keyword>
<dbReference type="InterPro" id="IPR009009">
    <property type="entry name" value="RlpA-like_DPBB"/>
</dbReference>
<evidence type="ECO:0000259" key="4">
    <source>
        <dbReference type="Pfam" id="PF08787"/>
    </source>
</evidence>
<dbReference type="Pfam" id="PF03330">
    <property type="entry name" value="DPBB_1"/>
    <property type="match status" value="1"/>
</dbReference>
<feature type="compositionally biased region" description="Low complexity" evidence="1">
    <location>
        <begin position="533"/>
        <end position="544"/>
    </location>
</feature>
<reference evidence="5" key="1">
    <citation type="journal article" date="2014" name="Int. J. Syst. Evol. Microbiol.">
        <title>Complete genome sequence of Corynebacterium casei LMG S-19264T (=DSM 44701T), isolated from a smear-ripened cheese.</title>
        <authorList>
            <consortium name="US DOE Joint Genome Institute (JGI-PGF)"/>
            <person name="Walter F."/>
            <person name="Albersmeier A."/>
            <person name="Kalinowski J."/>
            <person name="Ruckert C."/>
        </authorList>
    </citation>
    <scope>NUCLEOTIDE SEQUENCE</scope>
    <source>
        <strain evidence="5">JCM 4234</strain>
    </source>
</reference>
<name>A0A918GXC6_STRGD</name>
<dbReference type="InterPro" id="IPR013320">
    <property type="entry name" value="ConA-like_dom_sf"/>
</dbReference>
<gene>
    <name evidence="5" type="ORF">GCM10010238_68370</name>
</gene>
<feature type="region of interest" description="Disordered" evidence="1">
    <location>
        <begin position="530"/>
        <end position="553"/>
    </location>
</feature>
<dbReference type="Gene3D" id="3.20.20.80">
    <property type="entry name" value="Glycosidases"/>
    <property type="match status" value="1"/>
</dbReference>
<dbReference type="SUPFAM" id="SSF49899">
    <property type="entry name" value="Concanavalin A-like lectins/glucanases"/>
    <property type="match status" value="1"/>
</dbReference>
<protein>
    <submittedName>
        <fullName evidence="5">Uncharacterized protein</fullName>
    </submittedName>
</protein>
<dbReference type="SUPFAM" id="SSF50685">
    <property type="entry name" value="Barwin-like endoglucanases"/>
    <property type="match status" value="1"/>
</dbReference>
<feature type="chain" id="PRO_5037689422" evidence="2">
    <location>
        <begin position="29"/>
        <end position="736"/>
    </location>
</feature>
<dbReference type="AlphaFoldDB" id="A0A918GXC6"/>
<dbReference type="InterPro" id="IPR048197">
    <property type="entry name" value="Papain_inhib"/>
</dbReference>
<proteinExistence type="predicted"/>
<sequence length="736" mass="76623">MSIRNRIIAGGAVAVLSVTVGTVSLALADDPISTQTISGQMTYYNDSGYGACGSQIDASSQDLVAVSHEWWTSANPNEDRLCDGVDVQVSYEGKTITVPVKDMCPSCDSGHLDLSQSAFEQLAPLEKGLVKGVTWKFVTDGGEAIALPDASASSGTTGAAPASSAAGWPSRYAAPYVETWGSASDLDRARQAGLRHATLAFVLDGGGCKATFNGNQPVTDESWLAAVQSLRAAGGDVIASFGGASGTELALACDSAEALQEQYRTVVDALGLTRLDFDIEGAALADTEANHRRNQALAALQKESEAAGHPLDVQYTLPSGTKGLEAGGVAMLKDAESTGLRVTLVNIMTMDYGSAVDDMGQAAIDAATGLHDQLGQIWPGKSSEELWAMQGNTPMIGVNDTPGETFTTEDAERLAAFAIEKGIQQLSYWAVGRDRACDRAGQLSESCSGTEQSDYQFLKTFNTVTTTSPGNRLTTEAVTGLATGNSASPSPSGGTATGDPDRTATGSAAPKAAAGGGRSGIDLSIWQLQEPVGSSGSPTTIGPSQLQGGYEDDYFYTDTDGALTFWSPEKGVTTPNSKYPRSELREVEPGGGSANWSLEGTHRMSATLRVVSVTSNVCVGQIHLGEGGGSTKPLLELYYRASGDIVLGTENSPEGGQTLHDVGHVPVGEKWSYTIGVSGGDTIDLTVNGNTTHYPIADSFKSYKQYFKAGAYNQSASDSSTQGAKVAFYSLDVSHS</sequence>
<dbReference type="Pfam" id="PF08787">
    <property type="entry name" value="Alginate_lyase2"/>
    <property type="match status" value="1"/>
</dbReference>
<feature type="region of interest" description="Disordered" evidence="1">
    <location>
        <begin position="481"/>
        <end position="518"/>
    </location>
</feature>
<evidence type="ECO:0000313" key="5">
    <source>
        <dbReference type="EMBL" id="GGS70283.1"/>
    </source>
</evidence>
<dbReference type="Proteomes" id="UP000653493">
    <property type="component" value="Unassembled WGS sequence"/>
</dbReference>
<dbReference type="GO" id="GO:0004867">
    <property type="term" value="F:serine-type endopeptidase inhibitor activity"/>
    <property type="evidence" value="ECO:0007669"/>
    <property type="project" value="InterPro"/>
</dbReference>
<feature type="compositionally biased region" description="Low complexity" evidence="1">
    <location>
        <begin position="503"/>
        <end position="513"/>
    </location>
</feature>
<dbReference type="PANTHER" id="PTHR42976">
    <property type="entry name" value="BIFUNCTIONAL CHITINASE/LYSOZYME-RELATED"/>
    <property type="match status" value="1"/>
</dbReference>
<dbReference type="GO" id="GO:0004869">
    <property type="term" value="F:cysteine-type endopeptidase inhibitor activity"/>
    <property type="evidence" value="ECO:0007669"/>
    <property type="project" value="InterPro"/>
</dbReference>
<dbReference type="SUPFAM" id="SSF51445">
    <property type="entry name" value="(Trans)glycosidases"/>
    <property type="match status" value="1"/>
</dbReference>
<dbReference type="EMBL" id="BMSL01000044">
    <property type="protein sequence ID" value="GGS70283.1"/>
    <property type="molecule type" value="Genomic_DNA"/>
</dbReference>
<evidence type="ECO:0000259" key="3">
    <source>
        <dbReference type="Pfam" id="PF03330"/>
    </source>
</evidence>
<feature type="signal peptide" evidence="2">
    <location>
        <begin position="1"/>
        <end position="28"/>
    </location>
</feature>
<dbReference type="Gene3D" id="2.40.40.10">
    <property type="entry name" value="RlpA-like domain"/>
    <property type="match status" value="1"/>
</dbReference>
<reference evidence="5" key="2">
    <citation type="submission" date="2020-09" db="EMBL/GenBank/DDBJ databases">
        <authorList>
            <person name="Sun Q."/>
            <person name="Ohkuma M."/>
        </authorList>
    </citation>
    <scope>NUCLEOTIDE SEQUENCE</scope>
    <source>
        <strain evidence="5">JCM 4234</strain>
    </source>
</reference>
<accession>A0A918GXC6</accession>
<feature type="domain" description="RlpA-like protein double-psi beta-barrel" evidence="3">
    <location>
        <begin position="70"/>
        <end position="131"/>
    </location>
</feature>
<dbReference type="InterPro" id="IPR014895">
    <property type="entry name" value="Alginate_lyase_2"/>
</dbReference>
<dbReference type="NCBIfam" id="NF041659">
    <property type="entry name" value="Papain_Inhib"/>
    <property type="match status" value="1"/>
</dbReference>
<dbReference type="CDD" id="cd22273">
    <property type="entry name" value="DPBB_SPI-like"/>
    <property type="match status" value="1"/>
</dbReference>
<feature type="domain" description="Alginate lyase 2" evidence="4">
    <location>
        <begin position="521"/>
        <end position="735"/>
    </location>
</feature>
<feature type="region of interest" description="Disordered" evidence="1">
    <location>
        <begin position="567"/>
        <end position="597"/>
    </location>
</feature>
<keyword evidence="2" id="KW-0732">Signal</keyword>
<dbReference type="InterPro" id="IPR052750">
    <property type="entry name" value="GH18_Chitinase"/>
</dbReference>
<organism evidence="5 6">
    <name type="scientific">Streptomyces griseoviridis</name>
    <dbReference type="NCBI Taxonomy" id="45398"/>
    <lineage>
        <taxon>Bacteria</taxon>
        <taxon>Bacillati</taxon>
        <taxon>Actinomycetota</taxon>
        <taxon>Actinomycetes</taxon>
        <taxon>Kitasatosporales</taxon>
        <taxon>Streptomycetaceae</taxon>
        <taxon>Streptomyces</taxon>
    </lineage>
</organism>
<feature type="compositionally biased region" description="Polar residues" evidence="1">
    <location>
        <begin position="481"/>
        <end position="494"/>
    </location>
</feature>
<dbReference type="PANTHER" id="PTHR42976:SF1">
    <property type="entry name" value="GH18 DOMAIN-CONTAINING PROTEIN-RELATED"/>
    <property type="match status" value="1"/>
</dbReference>
<evidence type="ECO:0000256" key="1">
    <source>
        <dbReference type="SAM" id="MobiDB-lite"/>
    </source>
</evidence>
<comment type="caution">
    <text evidence="5">The sequence shown here is derived from an EMBL/GenBank/DDBJ whole genome shotgun (WGS) entry which is preliminary data.</text>
</comment>
<evidence type="ECO:0000256" key="2">
    <source>
        <dbReference type="SAM" id="SignalP"/>
    </source>
</evidence>
<evidence type="ECO:0000313" key="6">
    <source>
        <dbReference type="Proteomes" id="UP000653493"/>
    </source>
</evidence>
<dbReference type="InterPro" id="IPR017853">
    <property type="entry name" value="GH"/>
</dbReference>